<protein>
    <submittedName>
        <fullName evidence="2">TMV resistance protein N</fullName>
    </submittedName>
</protein>
<dbReference type="InterPro" id="IPR002182">
    <property type="entry name" value="NB-ARC"/>
</dbReference>
<dbReference type="InterPro" id="IPR000157">
    <property type="entry name" value="TIR_dom"/>
</dbReference>
<dbReference type="InterPro" id="IPR035897">
    <property type="entry name" value="Toll_tir_struct_dom_sf"/>
</dbReference>
<evidence type="ECO:0000313" key="3">
    <source>
        <dbReference type="Proteomes" id="UP000075243"/>
    </source>
</evidence>
<dbReference type="SMART" id="SM00255">
    <property type="entry name" value="TIR"/>
    <property type="match status" value="1"/>
</dbReference>
<dbReference type="PRINTS" id="PR00364">
    <property type="entry name" value="DISEASERSIST"/>
</dbReference>
<proteinExistence type="predicted"/>
<name>A0A151TL39_CAJCA</name>
<dbReference type="GO" id="GO:0043531">
    <property type="term" value="F:ADP binding"/>
    <property type="evidence" value="ECO:0007669"/>
    <property type="project" value="InterPro"/>
</dbReference>
<accession>A0A151TL39</accession>
<gene>
    <name evidence="2" type="ORF">KK1_024102</name>
</gene>
<dbReference type="Proteomes" id="UP000075243">
    <property type="component" value="Chromosome 5"/>
</dbReference>
<dbReference type="InterPro" id="IPR003593">
    <property type="entry name" value="AAA+_ATPase"/>
</dbReference>
<dbReference type="SMART" id="SM00382">
    <property type="entry name" value="AAA"/>
    <property type="match status" value="1"/>
</dbReference>
<dbReference type="Pfam" id="PF01582">
    <property type="entry name" value="TIR"/>
    <property type="match status" value="1"/>
</dbReference>
<dbReference type="PROSITE" id="PS50104">
    <property type="entry name" value="TIR"/>
    <property type="match status" value="1"/>
</dbReference>
<dbReference type="AlphaFoldDB" id="A0A151TL39"/>
<dbReference type="OMA" id="SNIRWAL"/>
<dbReference type="OrthoDB" id="1627220at2759"/>
<dbReference type="GO" id="GO:0007165">
    <property type="term" value="P:signal transduction"/>
    <property type="evidence" value="ECO:0007669"/>
    <property type="project" value="InterPro"/>
</dbReference>
<evidence type="ECO:0000259" key="1">
    <source>
        <dbReference type="PROSITE" id="PS50104"/>
    </source>
</evidence>
<dbReference type="InterPro" id="IPR044974">
    <property type="entry name" value="Disease_R_plants"/>
</dbReference>
<dbReference type="Pfam" id="PF00931">
    <property type="entry name" value="NB-ARC"/>
    <property type="match status" value="1"/>
</dbReference>
<dbReference type="SUPFAM" id="SSF52540">
    <property type="entry name" value="P-loop containing nucleoside triphosphate hydrolases"/>
    <property type="match status" value="1"/>
</dbReference>
<dbReference type="PANTHER" id="PTHR11017:SF259">
    <property type="entry name" value="ADP-RIBOSYL CYCLASE_CYCLIC ADP-RIBOSE HYDROLASE"/>
    <property type="match status" value="1"/>
</dbReference>
<organism evidence="2 3">
    <name type="scientific">Cajanus cajan</name>
    <name type="common">Pigeon pea</name>
    <name type="synonym">Cajanus indicus</name>
    <dbReference type="NCBI Taxonomy" id="3821"/>
    <lineage>
        <taxon>Eukaryota</taxon>
        <taxon>Viridiplantae</taxon>
        <taxon>Streptophyta</taxon>
        <taxon>Embryophyta</taxon>
        <taxon>Tracheophyta</taxon>
        <taxon>Spermatophyta</taxon>
        <taxon>Magnoliopsida</taxon>
        <taxon>eudicotyledons</taxon>
        <taxon>Gunneridae</taxon>
        <taxon>Pentapetalae</taxon>
        <taxon>rosids</taxon>
        <taxon>fabids</taxon>
        <taxon>Fabales</taxon>
        <taxon>Fabaceae</taxon>
        <taxon>Papilionoideae</taxon>
        <taxon>50 kb inversion clade</taxon>
        <taxon>NPAAA clade</taxon>
        <taxon>indigoferoid/millettioid clade</taxon>
        <taxon>Phaseoleae</taxon>
        <taxon>Cajanus</taxon>
    </lineage>
</organism>
<feature type="domain" description="TIR" evidence="1">
    <location>
        <begin position="1"/>
        <end position="127"/>
    </location>
</feature>
<dbReference type="PANTHER" id="PTHR11017">
    <property type="entry name" value="LEUCINE-RICH REPEAT-CONTAINING PROTEIN"/>
    <property type="match status" value="1"/>
</dbReference>
<dbReference type="EMBL" id="CM003607">
    <property type="protein sequence ID" value="KYP67750.1"/>
    <property type="molecule type" value="Genomic_DNA"/>
</dbReference>
<dbReference type="InterPro" id="IPR027417">
    <property type="entry name" value="P-loop_NTPase"/>
</dbReference>
<reference evidence="2 3" key="1">
    <citation type="journal article" date="2012" name="Nat. Biotechnol.">
        <title>Draft genome sequence of pigeonpea (Cajanus cajan), an orphan legume crop of resource-poor farmers.</title>
        <authorList>
            <person name="Varshney R.K."/>
            <person name="Chen W."/>
            <person name="Li Y."/>
            <person name="Bharti A.K."/>
            <person name="Saxena R.K."/>
            <person name="Schlueter J.A."/>
            <person name="Donoghue M.T."/>
            <person name="Azam S."/>
            <person name="Fan G."/>
            <person name="Whaley A.M."/>
            <person name="Farmer A.D."/>
            <person name="Sheridan J."/>
            <person name="Iwata A."/>
            <person name="Tuteja R."/>
            <person name="Penmetsa R.V."/>
            <person name="Wu W."/>
            <person name="Upadhyaya H.D."/>
            <person name="Yang S.P."/>
            <person name="Shah T."/>
            <person name="Saxena K.B."/>
            <person name="Michael T."/>
            <person name="McCombie W.R."/>
            <person name="Yang B."/>
            <person name="Zhang G."/>
            <person name="Yang H."/>
            <person name="Wang J."/>
            <person name="Spillane C."/>
            <person name="Cook D.R."/>
            <person name="May G.D."/>
            <person name="Xu X."/>
            <person name="Jackson S.A."/>
        </authorList>
    </citation>
    <scope>NUCLEOTIDE SEQUENCE [LARGE SCALE GENOMIC DNA]</scope>
    <source>
        <strain evidence="3">cv. Asha</strain>
    </source>
</reference>
<dbReference type="Gene3D" id="3.40.50.10140">
    <property type="entry name" value="Toll/interleukin-1 receptor homology (TIR) domain"/>
    <property type="match status" value="1"/>
</dbReference>
<dbReference type="Gene3D" id="3.40.50.300">
    <property type="entry name" value="P-loop containing nucleotide triphosphate hydrolases"/>
    <property type="match status" value="1"/>
</dbReference>
<dbReference type="GO" id="GO:0006952">
    <property type="term" value="P:defense response"/>
    <property type="evidence" value="ECO:0007669"/>
    <property type="project" value="InterPro"/>
</dbReference>
<sequence length="357" mass="40717">MVGELLEPELLQAIEGSRVFIVVFSKDYASSTWCMKELQKIVDWVQETARSVLPVFYDVTPSEVRKQSGKFGEAFAKHEERFKDDLEMVQIWREALKTITNRCGWDVQNKPQHEEIEKIVEEVINLLGHNQILSFEDDLVDMDFRVKQLEELLDLDVDEVARVIGICGMGGIGKTTLATALLNKISPQFDACCFIDDINKIYENFGPTGVQKKLLCQVLNQGNIEINNIFQGTMLVRTRLCHLKSLIFLDNVDQVEQLEKLALHPKYLGAGSRILIISRNSHILRNYGVDKVHNVQLLNTNKALQLFCRKAFKSDDILNDYEQLTYDALKYAGGLPLAIKEIVCCVNWVRISLIDPI</sequence>
<evidence type="ECO:0000313" key="2">
    <source>
        <dbReference type="EMBL" id="KYP67750.1"/>
    </source>
</evidence>
<dbReference type="SUPFAM" id="SSF52200">
    <property type="entry name" value="Toll/Interleukin receptor TIR domain"/>
    <property type="match status" value="1"/>
</dbReference>
<keyword evidence="3" id="KW-1185">Reference proteome</keyword>
<dbReference type="Gramene" id="C.cajan_23416.t">
    <property type="protein sequence ID" value="C.cajan_23416.t"/>
    <property type="gene ID" value="C.cajan_23416"/>
</dbReference>